<organism evidence="1">
    <name type="scientific">Platymeris rhadamanthus</name>
    <name type="common">Red spot assassin bug</name>
    <dbReference type="NCBI Taxonomy" id="1134088"/>
    <lineage>
        <taxon>Eukaryota</taxon>
        <taxon>Metazoa</taxon>
        <taxon>Ecdysozoa</taxon>
        <taxon>Arthropoda</taxon>
        <taxon>Hexapoda</taxon>
        <taxon>Insecta</taxon>
        <taxon>Pterygota</taxon>
        <taxon>Neoptera</taxon>
        <taxon>Paraneoptera</taxon>
        <taxon>Hemiptera</taxon>
        <taxon>Heteroptera</taxon>
        <taxon>Panheteroptera</taxon>
        <taxon>Cimicomorpha</taxon>
        <taxon>Reduviidae</taxon>
        <taxon>Platymeris</taxon>
    </lineage>
</organism>
<name>A0A6B9KZE4_PLARH</name>
<sequence>MEKITLAQILVITLACFILTTSCNVIKLKPSTAVSLDDEVSEDSPQSNNCRIKIEENGETYFYEQPREEIEKLGKEIADKICGDEGDEGRLNAATIAALGG</sequence>
<reference evidence="1" key="1">
    <citation type="journal article" date="2019" name="Toxins">
        <title>Missiles of mass disruption: composition and glandular origin of venom used as a projectile defensive weapon by the assassin bug Platymeris rhadamanthus.</title>
        <authorList>
            <person name="Walker A.A."/>
            <person name="Robinson S.D."/>
            <person name="Undheim E.A.B."/>
            <person name="Jin J."/>
            <person name="Han X."/>
            <person name="Fry B.G."/>
            <person name="Vetter I."/>
            <person name="King G.F."/>
        </authorList>
    </citation>
    <scope>NUCLEOTIDE SEQUENCE</scope>
    <source>
        <tissue evidence="1">Venom glands</tissue>
    </source>
</reference>
<dbReference type="EMBL" id="MN208417">
    <property type="protein sequence ID" value="QHB21606.1"/>
    <property type="molecule type" value="mRNA"/>
</dbReference>
<dbReference type="AlphaFoldDB" id="A0A6B9KZE4"/>
<evidence type="ECO:0000313" key="1">
    <source>
        <dbReference type="EMBL" id="QHB21606.1"/>
    </source>
</evidence>
<dbReference type="PROSITE" id="PS51257">
    <property type="entry name" value="PROKAR_LIPOPROTEIN"/>
    <property type="match status" value="1"/>
</dbReference>
<accession>A0A6B9KZE4</accession>
<protein>
    <submittedName>
        <fullName evidence="1">Venom protein family 35 protein 1</fullName>
    </submittedName>
</protein>
<proteinExistence type="evidence at transcript level"/>